<dbReference type="SUPFAM" id="SSF51126">
    <property type="entry name" value="Pectin lyase-like"/>
    <property type="match status" value="2"/>
</dbReference>
<evidence type="ECO:0000313" key="3">
    <source>
        <dbReference type="EMBL" id="BAY82224.1"/>
    </source>
</evidence>
<accession>A0A1Z4LM14</accession>
<name>A0A1Z4LM14_9CYAN</name>
<reference evidence="3 4" key="1">
    <citation type="submission" date="2017-06" db="EMBL/GenBank/DDBJ databases">
        <title>Genome sequencing of cyanobaciteial culture collection at National Institute for Environmental Studies (NIES).</title>
        <authorList>
            <person name="Hirose Y."/>
            <person name="Shimura Y."/>
            <person name="Fujisawa T."/>
            <person name="Nakamura Y."/>
            <person name="Kawachi M."/>
        </authorList>
    </citation>
    <scope>NUCLEOTIDE SEQUENCE [LARGE SCALE GENOMIC DNA]</scope>
    <source>
        <strain evidence="3 4">NIES-267</strain>
    </source>
</reference>
<dbReference type="Pfam" id="PF07602">
    <property type="entry name" value="DUF1565"/>
    <property type="match status" value="1"/>
</dbReference>
<keyword evidence="4" id="KW-1185">Reference proteome</keyword>
<proteinExistence type="predicted"/>
<organism evidence="3 4">
    <name type="scientific">Calothrix parasitica NIES-267</name>
    <dbReference type="NCBI Taxonomy" id="1973488"/>
    <lineage>
        <taxon>Bacteria</taxon>
        <taxon>Bacillati</taxon>
        <taxon>Cyanobacteriota</taxon>
        <taxon>Cyanophyceae</taxon>
        <taxon>Nostocales</taxon>
        <taxon>Calotrichaceae</taxon>
        <taxon>Calothrix</taxon>
    </lineage>
</organism>
<protein>
    <submittedName>
        <fullName evidence="3">G-D-S-L family lipolytic protein</fullName>
    </submittedName>
</protein>
<evidence type="ECO:0000259" key="2">
    <source>
        <dbReference type="Pfam" id="PF13229"/>
    </source>
</evidence>
<dbReference type="EMBL" id="AP018227">
    <property type="protein sequence ID" value="BAY82224.1"/>
    <property type="molecule type" value="Genomic_DNA"/>
</dbReference>
<dbReference type="InterPro" id="IPR011050">
    <property type="entry name" value="Pectin_lyase_fold/virulence"/>
</dbReference>
<sequence length="1017" mass="108375">MNGFDTIVSYEAEDLTLTNYGVEQNSISSGGAHIFANGGTNAGIAEGIFDGEAGIYEVNIVYYDENDGLSPLSVTVAGDTKSFVFDEDLGFAGPVSGNLTERITHSTIALQQGDIFTIEGQSNNGEPGRVDRIEFILQEPEPQDVFYEAEDLTLTNYLKESNSISSGGEHVSLIGSNANSGIVTGTFNGERGIYEVKVNYYDENDGVSSASVTVAGDTQNFVWNQDLGSAGPTAATLTETITHSAILLESGDTFEIAVQGDGGEPARVDSIEFNVVENAPTTIGYEVEDLELINYQVESYTLSSGNKHVSLSGSGANTGIARGNFNGIRGIYEVTVGYYDENDGVSPASVTVAGDIYNFSFDENLGSGGVSGVNLTERVTHQAILLKPGDTFEIEGQSESGEAARFDFIKFNFVEAAPEAIVSYEAEDLTLTNYLKESNPISSGGKHVSLVGSGANSGTVTGTFDGEAGNYQVKVSYYDENDGVSSANVTVAGDTQSFLWNEDLGSAGATAASLTERITHSNIALQQGDSFEIFVQGNSGEPARFDKIEFIRIDSQPPTTYYVSPDGNDNNPGTSDQPWKTINYAVGKFSSVKAGDTVLVKPGTYTELITLDKSGSEELGHITLKADGNVILKDPDPIVGNFKEGVIQSANRGYWVIDGFRIENTSWAGISLRNANNMIVQNNHTFETGASGIIVMPDNFFGGGEAEVTSQDIKILNNTIERANWRWTGRGDLTGAQEALSVWGVDGFEVANNLVKEATREGIDAKTGSRNGTIHSNTVTGVAQISGTNAGYNGGPAIYIEGSRADVFNIDVYNNIVYNNSADGIVIADEIPGQGDVQDIRVYNNIVYGNGILGENGGAGIMVTSNVSDVEVINNTIVGNIQSIFIDGTFYGGYKAFDILVRNNIFANPIFQNGFIKEANDLVLDNNLFTNQFNLLYEGGTGLNNLTQTNNSQVASVGFVDLQGNDYRLSSTSTAIDIGSALIPSYASIDKNGITRDKDGDGDGKVEPDIGAYEYFV</sequence>
<dbReference type="OrthoDB" id="3565729at2"/>
<dbReference type="SMART" id="SM00710">
    <property type="entry name" value="PbH1"/>
    <property type="match status" value="8"/>
</dbReference>
<evidence type="ECO:0000259" key="1">
    <source>
        <dbReference type="Pfam" id="PF07602"/>
    </source>
</evidence>
<dbReference type="AlphaFoldDB" id="A0A1Z4LM14"/>
<dbReference type="InterPro" id="IPR011459">
    <property type="entry name" value="DUF1565"/>
</dbReference>
<feature type="domain" description="Right handed beta helix" evidence="2">
    <location>
        <begin position="645"/>
        <end position="779"/>
    </location>
</feature>
<dbReference type="Gene3D" id="2.160.20.10">
    <property type="entry name" value="Single-stranded right-handed beta-helix, Pectin lyase-like"/>
    <property type="match status" value="1"/>
</dbReference>
<evidence type="ECO:0000313" key="4">
    <source>
        <dbReference type="Proteomes" id="UP000218418"/>
    </source>
</evidence>
<dbReference type="InterPro" id="IPR039448">
    <property type="entry name" value="Beta_helix"/>
</dbReference>
<gene>
    <name evidence="3" type="ORF">NIES267_17030</name>
</gene>
<dbReference type="CDD" id="cd02795">
    <property type="entry name" value="CBM6-CBM35-CBM36_like"/>
    <property type="match status" value="1"/>
</dbReference>
<dbReference type="Gene3D" id="2.60.120.260">
    <property type="entry name" value="Galactose-binding domain-like"/>
    <property type="match status" value="3"/>
</dbReference>
<dbReference type="InterPro" id="IPR012334">
    <property type="entry name" value="Pectin_lyas_fold"/>
</dbReference>
<dbReference type="InterPro" id="IPR006626">
    <property type="entry name" value="PbH1"/>
</dbReference>
<dbReference type="Pfam" id="PF13229">
    <property type="entry name" value="Beta_helix"/>
    <property type="match status" value="1"/>
</dbReference>
<dbReference type="Proteomes" id="UP000218418">
    <property type="component" value="Chromosome"/>
</dbReference>
<feature type="domain" description="DUF1565" evidence="1">
    <location>
        <begin position="567"/>
        <end position="607"/>
    </location>
</feature>